<keyword evidence="1" id="KW-0378">Hydrolase</keyword>
<dbReference type="EMBL" id="OZ037944">
    <property type="protein sequence ID" value="CAL1694795.1"/>
    <property type="molecule type" value="Genomic_DNA"/>
</dbReference>
<dbReference type="PANTHER" id="PTHR12872:SF1">
    <property type="entry name" value="ALPHA-N-ACETYLGLUCOSAMINIDASE"/>
    <property type="match status" value="1"/>
</dbReference>
<dbReference type="InterPro" id="IPR024733">
    <property type="entry name" value="NAGLU_tim-barrel"/>
</dbReference>
<dbReference type="InterPro" id="IPR029018">
    <property type="entry name" value="Hex-like_dom2"/>
</dbReference>
<name>A0ABP1CGI6_9APHY</name>
<evidence type="ECO:0000259" key="2">
    <source>
        <dbReference type="Pfam" id="PF05089"/>
    </source>
</evidence>
<proteinExistence type="predicted"/>
<evidence type="ECO:0000259" key="3">
    <source>
        <dbReference type="Pfam" id="PF12971"/>
    </source>
</evidence>
<dbReference type="Pfam" id="PF12972">
    <property type="entry name" value="NAGLU_C"/>
    <property type="match status" value="1"/>
</dbReference>
<keyword evidence="6" id="KW-1185">Reference proteome</keyword>
<sequence length="761" mass="85436">MTAPHSYKRDIIVNWANTPHFWVRTCWPGLDSLVQRRLPQHAEDFTFTALPGTGDRYIINDTGDRKGAVTVSCTSISACARGLYTYLTKFGGVDIWWTGSRLHELPSHLPHVGEPITGEAVVPFRYHFNTVTFGYTTAFWALDKWSLLLDWLALRGVNLPLAWVGYEHILSEVFRDAGLSDSEIAAFLSGPAFLPWNRFGNIQGSWGGNLPTQWVNDQFALGKQIIQRMVELGMIPILPSFTGFVPRALATHYPNASIVTGGQWSGFEPSLTNVSFLEPFDPLFAQLQKSFILKQKAAYGNLSHIYTLDQYNENDPFSGDISYLRNVSSNTFSSLREADPDAVWLMQGWLFFVSSAFWTNDRIDAYLGGVEGNDTMIILDLYSEAAPQWNRTNNYSGKQWIWCELHDFGGTMGMEGNLEGLTKDPIAALQSPGSSMKGIGLTMEGQEGNEIVYDIVLDQAWSPKPLVINDYVTRWVTRRYTVHPLPSAAQKAWYILSTTVYNNTDPTSQLTTKSILELTPALTGLINRTVLLPTVVRYSTNITILPALKLLLQASDAAPSLRNIPEFRYDVVGLCRQFLANRFNDLYQDLITVYNSSATSREAVTSAGEQLLHLLGDLDRLLYTNENFLLSTWIADARQWAGAGPETNASYAAYLEYNARNQITLWGPNGEIDDYASKQWAGLVGEYYSQRWTLFVDYLTSLKQNGQEYNATDISSRLLSIGRTWQTQRWGNITGETLGTKGGTFEVVDEVLQNWAQQPRT</sequence>
<evidence type="ECO:0000313" key="6">
    <source>
        <dbReference type="Proteomes" id="UP001497453"/>
    </source>
</evidence>
<dbReference type="Pfam" id="PF05089">
    <property type="entry name" value="NAGLU"/>
    <property type="match status" value="1"/>
</dbReference>
<dbReference type="Proteomes" id="UP001497453">
    <property type="component" value="Chromosome 1"/>
</dbReference>
<dbReference type="InterPro" id="IPR024732">
    <property type="entry name" value="NAGLU_C"/>
</dbReference>
<protein>
    <recommendedName>
        <fullName evidence="7">Alpha-N-acetylglucosaminidase</fullName>
    </recommendedName>
</protein>
<dbReference type="Gene3D" id="1.20.120.670">
    <property type="entry name" value="N-acetyl-b-d-glucoasminidase"/>
    <property type="match status" value="1"/>
</dbReference>
<feature type="domain" description="Alpha-N-acetylglucosaminidase tim-barrel" evidence="2">
    <location>
        <begin position="125"/>
        <end position="462"/>
    </location>
</feature>
<evidence type="ECO:0000259" key="4">
    <source>
        <dbReference type="Pfam" id="PF12972"/>
    </source>
</evidence>
<dbReference type="Pfam" id="PF12971">
    <property type="entry name" value="NAGLU_N"/>
    <property type="match status" value="1"/>
</dbReference>
<feature type="domain" description="Alpha-N-acetylglucosaminidase C-terminal" evidence="4">
    <location>
        <begin position="471"/>
        <end position="752"/>
    </location>
</feature>
<dbReference type="InterPro" id="IPR007781">
    <property type="entry name" value="NAGLU"/>
</dbReference>
<evidence type="ECO:0000256" key="1">
    <source>
        <dbReference type="ARBA" id="ARBA00022801"/>
    </source>
</evidence>
<accession>A0ABP1CGI6</accession>
<gene>
    <name evidence="5" type="ORF">GFSPODELE1_LOCUS463</name>
</gene>
<dbReference type="Gene3D" id="3.30.379.10">
    <property type="entry name" value="Chitobiase/beta-hexosaminidase domain 2-like"/>
    <property type="match status" value="1"/>
</dbReference>
<dbReference type="PANTHER" id="PTHR12872">
    <property type="entry name" value="ALPHA-N-ACETYLGLUCOSAMINIDASE"/>
    <property type="match status" value="1"/>
</dbReference>
<evidence type="ECO:0000313" key="5">
    <source>
        <dbReference type="EMBL" id="CAL1694795.1"/>
    </source>
</evidence>
<feature type="domain" description="Alpha-N-acetylglucosaminidase N-terminal" evidence="3">
    <location>
        <begin position="31"/>
        <end position="110"/>
    </location>
</feature>
<dbReference type="Gene3D" id="3.20.20.80">
    <property type="entry name" value="Glycosidases"/>
    <property type="match status" value="1"/>
</dbReference>
<reference evidence="6" key="1">
    <citation type="submission" date="2024-04" db="EMBL/GenBank/DDBJ databases">
        <authorList>
            <person name="Shaw F."/>
            <person name="Minotto A."/>
        </authorList>
    </citation>
    <scope>NUCLEOTIDE SEQUENCE [LARGE SCALE GENOMIC DNA]</scope>
</reference>
<evidence type="ECO:0008006" key="7">
    <source>
        <dbReference type="Google" id="ProtNLM"/>
    </source>
</evidence>
<dbReference type="InterPro" id="IPR024240">
    <property type="entry name" value="NAGLU_N"/>
</dbReference>
<organism evidence="5 6">
    <name type="scientific">Somion occarium</name>
    <dbReference type="NCBI Taxonomy" id="3059160"/>
    <lineage>
        <taxon>Eukaryota</taxon>
        <taxon>Fungi</taxon>
        <taxon>Dikarya</taxon>
        <taxon>Basidiomycota</taxon>
        <taxon>Agaricomycotina</taxon>
        <taxon>Agaricomycetes</taxon>
        <taxon>Polyporales</taxon>
        <taxon>Cerrenaceae</taxon>
        <taxon>Somion</taxon>
    </lineage>
</organism>